<dbReference type="Pfam" id="PF13041">
    <property type="entry name" value="PPR_2"/>
    <property type="match status" value="5"/>
</dbReference>
<organism evidence="3 4">
    <name type="scientific">Coptis chinensis</name>
    <dbReference type="NCBI Taxonomy" id="261450"/>
    <lineage>
        <taxon>Eukaryota</taxon>
        <taxon>Viridiplantae</taxon>
        <taxon>Streptophyta</taxon>
        <taxon>Embryophyta</taxon>
        <taxon>Tracheophyta</taxon>
        <taxon>Spermatophyta</taxon>
        <taxon>Magnoliopsida</taxon>
        <taxon>Ranunculales</taxon>
        <taxon>Ranunculaceae</taxon>
        <taxon>Coptidoideae</taxon>
        <taxon>Coptis</taxon>
    </lineage>
</organism>
<dbReference type="OrthoDB" id="1915063at2759"/>
<dbReference type="PANTHER" id="PTHR24015:SF878">
    <property type="entry name" value="OS09G0413300 PROTEIN"/>
    <property type="match status" value="1"/>
</dbReference>
<keyword evidence="4" id="KW-1185">Reference proteome</keyword>
<dbReference type="FunFam" id="1.25.40.10:FF:000090">
    <property type="entry name" value="Pentatricopeptide repeat-containing protein, chloroplastic"/>
    <property type="match status" value="1"/>
</dbReference>
<dbReference type="FunFam" id="1.25.40.10:FF:000344">
    <property type="entry name" value="Pentatricopeptide repeat-containing protein"/>
    <property type="match status" value="1"/>
</dbReference>
<feature type="repeat" description="PPR" evidence="2">
    <location>
        <begin position="417"/>
        <end position="451"/>
    </location>
</feature>
<feature type="repeat" description="PPR" evidence="2">
    <location>
        <begin position="518"/>
        <end position="552"/>
    </location>
</feature>
<protein>
    <recommendedName>
        <fullName evidence="5">Pentatricopeptide repeat-containing protein</fullName>
    </recommendedName>
</protein>
<evidence type="ECO:0000313" key="4">
    <source>
        <dbReference type="Proteomes" id="UP000631114"/>
    </source>
</evidence>
<gene>
    <name evidence="3" type="ORF">IFM89_031282</name>
</gene>
<dbReference type="Pfam" id="PF20431">
    <property type="entry name" value="E_motif"/>
    <property type="match status" value="1"/>
</dbReference>
<evidence type="ECO:0000313" key="3">
    <source>
        <dbReference type="EMBL" id="KAF9626155.1"/>
    </source>
</evidence>
<dbReference type="Gene3D" id="1.25.40.10">
    <property type="entry name" value="Tetratricopeptide repeat domain"/>
    <property type="match status" value="7"/>
</dbReference>
<evidence type="ECO:0008006" key="5">
    <source>
        <dbReference type="Google" id="ProtNLM"/>
    </source>
</evidence>
<name>A0A835MB73_9MAGN</name>
<dbReference type="InterPro" id="IPR002885">
    <property type="entry name" value="PPR_rpt"/>
</dbReference>
<evidence type="ECO:0000256" key="1">
    <source>
        <dbReference type="ARBA" id="ARBA00022737"/>
    </source>
</evidence>
<dbReference type="NCBIfam" id="TIGR00756">
    <property type="entry name" value="PPR"/>
    <property type="match status" value="6"/>
</dbReference>
<dbReference type="InterPro" id="IPR011990">
    <property type="entry name" value="TPR-like_helical_dom_sf"/>
</dbReference>
<dbReference type="InterPro" id="IPR046960">
    <property type="entry name" value="PPR_At4g14850-like_plant"/>
</dbReference>
<feature type="repeat" description="PPR" evidence="2">
    <location>
        <begin position="217"/>
        <end position="251"/>
    </location>
</feature>
<feature type="repeat" description="PPR" evidence="2">
    <location>
        <begin position="319"/>
        <end position="353"/>
    </location>
</feature>
<dbReference type="FunFam" id="1.25.40.10:FF:000073">
    <property type="entry name" value="Pentatricopeptide repeat-containing protein chloroplastic"/>
    <property type="match status" value="2"/>
</dbReference>
<dbReference type="PROSITE" id="PS51375">
    <property type="entry name" value="PPR"/>
    <property type="match status" value="6"/>
</dbReference>
<comment type="caution">
    <text evidence="3">The sequence shown here is derived from an EMBL/GenBank/DDBJ whole genome shotgun (WGS) entry which is preliminary data.</text>
</comment>
<proteinExistence type="predicted"/>
<sequence>MDYAFRLFEEISEPNVISWNVMISGYNRSSQYDDTWRVFCKMRVLGFDPNQYTYGSVLSACAALRGIWYGNLIYCLVIKNGFYSNGYVRTGMIHLFMKSFCFEEGLRLFSDVLCENVVCWNAIISGAVINRENFVALEVFSQMLCGNLMPNNHTYPSVLSACTALGELELGKQVHGWVLKCGLQGDVFVGTSIVDMYAKVGDINDAVKGFSLMVIHNVVSWTAIIAAFLQREDPVSALQFFKEMRKVGVEVNNYTLTSVLTACAKPQMMKEAIQIHSLILKCGFDSDSTVINSLINMYSKMGDVFSSEVVFRESGTATDVESWAVMISGFAQNQSSGRAFETFRRMILEGIRPDKFCSSSVLSIIECINLGRQIHCYILKVGLVSDVSAGSALFTMYSKYGSLEEAYEVFEQIHGKDKVSWTSMIAGFAEHGCADQAFHLFQEMVSEGMKPDRTTLSAILMACSAVQSLQKGKEVHAYALNVGIGSDSLVGGGLVAMYSKCGALVSARKVFELMPRKDQVSWSSLVSGYAQNGYVEDSILLYHEMLVAGMDVDSFTVSSLLGIAATLTKADLGKKLHTPVVKIGLSSDLSVGSSLITMYSKCGSIEDSYKVFDQIENPDLFTWTSMIIGYAQHGKGMEALRLFDLMRKKEVEPDSVTFVGVLSACSHSGLVEEGYSHLNSMTKYHGIKPGSRHYACMVDILGRSGRLEEAANFIAHMPIEPDALVWGALLASCKVHGDVELGRLAAKRVFELESTGAGAYISLSNILADVGQWDEVINIRSLMKGVGVQKEPGWSLCKS</sequence>
<dbReference type="GO" id="GO:0003729">
    <property type="term" value="F:mRNA binding"/>
    <property type="evidence" value="ECO:0007669"/>
    <property type="project" value="UniProtKB-ARBA"/>
</dbReference>
<accession>A0A835MB73</accession>
<feature type="repeat" description="PPR" evidence="2">
    <location>
        <begin position="619"/>
        <end position="653"/>
    </location>
</feature>
<dbReference type="Proteomes" id="UP000631114">
    <property type="component" value="Unassembled WGS sequence"/>
</dbReference>
<dbReference type="InterPro" id="IPR046848">
    <property type="entry name" value="E_motif"/>
</dbReference>
<dbReference type="Pfam" id="PF01535">
    <property type="entry name" value="PPR"/>
    <property type="match status" value="5"/>
</dbReference>
<evidence type="ECO:0000256" key="2">
    <source>
        <dbReference type="PROSITE-ProRule" id="PRU00708"/>
    </source>
</evidence>
<dbReference type="GO" id="GO:0009451">
    <property type="term" value="P:RNA modification"/>
    <property type="evidence" value="ECO:0007669"/>
    <property type="project" value="InterPro"/>
</dbReference>
<feature type="repeat" description="PPR" evidence="2">
    <location>
        <begin position="15"/>
        <end position="49"/>
    </location>
</feature>
<dbReference type="EMBL" id="JADFTS010000001">
    <property type="protein sequence ID" value="KAF9626155.1"/>
    <property type="molecule type" value="Genomic_DNA"/>
</dbReference>
<keyword evidence="1" id="KW-0677">Repeat</keyword>
<dbReference type="PANTHER" id="PTHR24015">
    <property type="entry name" value="OS07G0578800 PROTEIN-RELATED"/>
    <property type="match status" value="1"/>
</dbReference>
<dbReference type="AlphaFoldDB" id="A0A835MB73"/>
<reference evidence="3 4" key="1">
    <citation type="submission" date="2020-10" db="EMBL/GenBank/DDBJ databases">
        <title>The Coptis chinensis genome and diversification of protoberbering-type alkaloids.</title>
        <authorList>
            <person name="Wang B."/>
            <person name="Shu S."/>
            <person name="Song C."/>
            <person name="Liu Y."/>
        </authorList>
    </citation>
    <scope>NUCLEOTIDE SEQUENCE [LARGE SCALE GENOMIC DNA]</scope>
    <source>
        <strain evidence="3">HL-2020</strain>
        <tissue evidence="3">Leaf</tissue>
    </source>
</reference>